<dbReference type="EC" id="2.3.2.15" evidence="1"/>
<keyword evidence="4" id="KW-0479">Metal-binding</keyword>
<dbReference type="PANTHER" id="PTHR33447">
    <property type="entry name" value="GLUTATHIONE GAMMA-GLUTAMYLCYSTEINYLTRANSFERASE"/>
    <property type="match status" value="1"/>
</dbReference>
<proteinExistence type="predicted"/>
<dbReference type="PANTHER" id="PTHR33447:SF2">
    <property type="entry name" value="GLUTATHIONE GAMMA-GLUTAMYLCYSTEINYLTRANSFERASE"/>
    <property type="match status" value="1"/>
</dbReference>
<evidence type="ECO:0000313" key="8">
    <source>
        <dbReference type="Proteomes" id="UP000075714"/>
    </source>
</evidence>
<evidence type="ECO:0000256" key="5">
    <source>
        <dbReference type="SAM" id="MobiDB-lite"/>
    </source>
</evidence>
<feature type="region of interest" description="Disordered" evidence="5">
    <location>
        <begin position="867"/>
        <end position="938"/>
    </location>
</feature>
<name>A0A150FX88_GONPE</name>
<dbReference type="InterPro" id="IPR042526">
    <property type="entry name" value="Atg5_HR"/>
</dbReference>
<dbReference type="GO" id="GO:0046872">
    <property type="term" value="F:metal ion binding"/>
    <property type="evidence" value="ECO:0007669"/>
    <property type="project" value="UniProtKB-KW"/>
</dbReference>
<evidence type="ECO:0000259" key="6">
    <source>
        <dbReference type="PROSITE" id="PS51443"/>
    </source>
</evidence>
<feature type="compositionally biased region" description="Low complexity" evidence="5">
    <location>
        <begin position="887"/>
        <end position="925"/>
    </location>
</feature>
<dbReference type="SUPFAM" id="SSF54001">
    <property type="entry name" value="Cysteine proteinases"/>
    <property type="match status" value="1"/>
</dbReference>
<dbReference type="Pfam" id="PF05023">
    <property type="entry name" value="Phytochelatin"/>
    <property type="match status" value="1"/>
</dbReference>
<dbReference type="PROSITE" id="PS51443">
    <property type="entry name" value="PCS"/>
    <property type="match status" value="1"/>
</dbReference>
<keyword evidence="8" id="KW-1185">Reference proteome</keyword>
<dbReference type="AlphaFoldDB" id="A0A150FX88"/>
<gene>
    <name evidence="7" type="ORF">GPECTOR_184g267</name>
</gene>
<dbReference type="InterPro" id="IPR007719">
    <property type="entry name" value="PCS_N"/>
</dbReference>
<dbReference type="Gene3D" id="3.10.20.620">
    <property type="match status" value="1"/>
</dbReference>
<dbReference type="GO" id="GO:0098849">
    <property type="term" value="P:cellular detoxification of cadmium ion"/>
    <property type="evidence" value="ECO:0007669"/>
    <property type="project" value="TreeGrafter"/>
</dbReference>
<feature type="domain" description="Peptidase C83" evidence="6">
    <location>
        <begin position="347"/>
        <end position="569"/>
    </location>
</feature>
<feature type="region of interest" description="Disordered" evidence="5">
    <location>
        <begin position="699"/>
        <end position="751"/>
    </location>
</feature>
<organism evidence="7 8">
    <name type="scientific">Gonium pectorale</name>
    <name type="common">Green alga</name>
    <dbReference type="NCBI Taxonomy" id="33097"/>
    <lineage>
        <taxon>Eukaryota</taxon>
        <taxon>Viridiplantae</taxon>
        <taxon>Chlorophyta</taxon>
        <taxon>core chlorophytes</taxon>
        <taxon>Chlorophyceae</taxon>
        <taxon>CS clade</taxon>
        <taxon>Chlamydomonadales</taxon>
        <taxon>Volvocaceae</taxon>
        <taxon>Gonium</taxon>
    </lineage>
</organism>
<feature type="compositionally biased region" description="Low complexity" evidence="5">
    <location>
        <begin position="238"/>
        <end position="248"/>
    </location>
</feature>
<dbReference type="InterPro" id="IPR042527">
    <property type="entry name" value="Atg5_UblA_dom_sf"/>
</dbReference>
<dbReference type="InterPro" id="IPR038765">
    <property type="entry name" value="Papain-like_cys_pep_sf"/>
</dbReference>
<dbReference type="InterPro" id="IPR038156">
    <property type="entry name" value="PCS_N_sf"/>
</dbReference>
<keyword evidence="2" id="KW-0104">Cadmium</keyword>
<dbReference type="GO" id="GO:0016756">
    <property type="term" value="F:glutathione gamma-glutamylcysteinyltransferase activity"/>
    <property type="evidence" value="ECO:0007669"/>
    <property type="project" value="UniProtKB-EC"/>
</dbReference>
<feature type="region of interest" description="Disordered" evidence="5">
    <location>
        <begin position="614"/>
        <end position="638"/>
    </location>
</feature>
<feature type="compositionally biased region" description="Low complexity" evidence="5">
    <location>
        <begin position="204"/>
        <end position="213"/>
    </location>
</feature>
<dbReference type="OrthoDB" id="448954at2759"/>
<dbReference type="GO" id="GO:0046938">
    <property type="term" value="P:phytochelatin biosynthetic process"/>
    <property type="evidence" value="ECO:0007669"/>
    <property type="project" value="InterPro"/>
</dbReference>
<feature type="region of interest" description="Disordered" evidence="5">
    <location>
        <begin position="199"/>
        <end position="248"/>
    </location>
</feature>
<feature type="compositionally biased region" description="Gly residues" evidence="5">
    <location>
        <begin position="875"/>
        <end position="886"/>
    </location>
</feature>
<dbReference type="EMBL" id="LSYV01000184">
    <property type="protein sequence ID" value="KXZ42198.1"/>
    <property type="molecule type" value="Genomic_DNA"/>
</dbReference>
<feature type="compositionally biased region" description="Basic and acidic residues" evidence="5">
    <location>
        <begin position="703"/>
        <end position="728"/>
    </location>
</feature>
<dbReference type="Gene3D" id="1.10.246.190">
    <property type="entry name" value="Autophagy protein Apg5, helix rich domain"/>
    <property type="match status" value="1"/>
</dbReference>
<evidence type="ECO:0000313" key="7">
    <source>
        <dbReference type="EMBL" id="KXZ42198.1"/>
    </source>
</evidence>
<feature type="region of interest" description="Disordered" evidence="5">
    <location>
        <begin position="809"/>
        <end position="836"/>
    </location>
</feature>
<evidence type="ECO:0000256" key="2">
    <source>
        <dbReference type="ARBA" id="ARBA00022539"/>
    </source>
</evidence>
<dbReference type="FunFam" id="3.90.70.30:FF:000001">
    <property type="entry name" value="Glutathione gamma-glutamylcysteinyltransferase 1"/>
    <property type="match status" value="1"/>
</dbReference>
<sequence>MRGSRPALTGPMGACVVAAATHLPCGVLYDLLAEGEDGQLPWRLTVHYTHPPDSLVGWTTGGTPQAQFMNSLKEACYVCRGSKEACYVCRGSEGSAAVMRMGSAAQEELWGAVQGGDLGAYRAALGGVRLGPTSRQGQPANIPVRLLLRRKAPGLATAAAGATTAATAAAAASPSAVAAPAAAVSRSNSISRGAAIDAAPTTVSTPSAPDAVAAPPPGPRASGGGATAAAATGGGSSSGTTAPDPAAAASGVGVAVGAASVMAAGGGGGGVWETCILATSRPVPAQQGGLGGPPTTLGQLLHIVLPHLFPEPPPEAGGTAPAPAAPDAEVSAPGPTSAAAAPAAGPGECGPRGSDATSSALGAAVEAAVVGRAIFSEALRLGTMVGFFKLIEQFITQEEPQYCGLAALTMTLNALGVDPRRCWKGSWRWFCESMLDCCKSLDDIKRDGITINQARTALARCNGADVSLHRHGTFDGRSFRRLLRQVCAQEDRHMVVAYSRKAFLQSGDGHFSPIGGYHPGRDLVLILDVARFKYSPHWVRVDDLMAAMAMPDPATGLPRGFMLVGRRQLRESALFAVSADAALAAPPSPPCASSAEGATEANGSAIDDAAATGALHPAPDAPIPAMPGGGGAKGCSEAAQRGGAGAAAQVPATSGEARSCSLAEGSRAAEEAPWAAAVRFITADGPALLQRMIAAASPAAAAEGHDGAHGEPQHHDGDDEGEARRGGEEGTTLPSADTITTAVAGTGGGTGGGGVPSMEAMVEALVAAAPLESVCALLSRRPMAAEVAAAVADGAEPLRCCSCDGHGGAGAGGAGDSSEAAAQRGRPASGSSGAASPFLVAARPPCNAAGRGGVWPLTEAVVAAANGASQRHRPGGGSGDDGGGGDRAASATSSSSDSDAGTLESSGPSDSSSGSESRDAWSSGDACGGGGGGGSDEGDPGDKCLGGGGAAPGGGRCCHGEPLEHHCVPNEVQALVVEELRFTNAFKLQATAAAAAGSVGAAGGLQGASGATDCECGDLGLPELAAEKLAAALLLMPPVASWWPAEAAEVAAAAGGGDAAATGGGGGGGSSRGVRVCGRPGCRRCRQRAAAAGDVAAALALERGRWEQLLAMAPLGLFSSVPVLREEVAFLRAQLAALAPAAGP</sequence>
<dbReference type="Gene3D" id="3.90.70.30">
    <property type="entry name" value="Phytochelatin synthase, N-terminal domain"/>
    <property type="match status" value="1"/>
</dbReference>
<reference evidence="8" key="1">
    <citation type="journal article" date="2016" name="Nat. Commun.">
        <title>The Gonium pectorale genome demonstrates co-option of cell cycle regulation during the evolution of multicellularity.</title>
        <authorList>
            <person name="Hanschen E.R."/>
            <person name="Marriage T.N."/>
            <person name="Ferris P.J."/>
            <person name="Hamaji T."/>
            <person name="Toyoda A."/>
            <person name="Fujiyama A."/>
            <person name="Neme R."/>
            <person name="Noguchi H."/>
            <person name="Minakuchi Y."/>
            <person name="Suzuki M."/>
            <person name="Kawai-Toyooka H."/>
            <person name="Smith D.R."/>
            <person name="Sparks H."/>
            <person name="Anderson J."/>
            <person name="Bakaric R."/>
            <person name="Luria V."/>
            <person name="Karger A."/>
            <person name="Kirschner M.W."/>
            <person name="Durand P.M."/>
            <person name="Michod R.E."/>
            <person name="Nozaki H."/>
            <person name="Olson B.J."/>
        </authorList>
    </citation>
    <scope>NUCLEOTIDE SEQUENCE [LARGE SCALE GENOMIC DNA]</scope>
    <source>
        <strain evidence="8">NIES-2863</strain>
    </source>
</reference>
<feature type="compositionally biased region" description="Low complexity" evidence="5">
    <location>
        <begin position="816"/>
        <end position="836"/>
    </location>
</feature>
<keyword evidence="3" id="KW-0808">Transferase</keyword>
<feature type="compositionally biased region" description="Low complexity" evidence="5">
    <location>
        <begin position="316"/>
        <end position="356"/>
    </location>
</feature>
<feature type="compositionally biased region" description="Gly residues" evidence="5">
    <location>
        <begin position="926"/>
        <end position="935"/>
    </location>
</feature>
<comment type="caution">
    <text evidence="7">The sequence shown here is derived from an EMBL/GenBank/DDBJ whole genome shotgun (WGS) entry which is preliminary data.</text>
</comment>
<feature type="compositionally biased region" description="Gly residues" evidence="5">
    <location>
        <begin position="221"/>
        <end position="237"/>
    </location>
</feature>
<feature type="region of interest" description="Disordered" evidence="5">
    <location>
        <begin position="310"/>
        <end position="356"/>
    </location>
</feature>
<accession>A0A150FX88</accession>
<dbReference type="Proteomes" id="UP000075714">
    <property type="component" value="Unassembled WGS sequence"/>
</dbReference>
<dbReference type="GO" id="GO:0010273">
    <property type="term" value="P:detoxification of copper ion"/>
    <property type="evidence" value="ECO:0007669"/>
    <property type="project" value="TreeGrafter"/>
</dbReference>
<dbReference type="InterPro" id="IPR040409">
    <property type="entry name" value="PCS-like"/>
</dbReference>
<evidence type="ECO:0000256" key="4">
    <source>
        <dbReference type="ARBA" id="ARBA00022723"/>
    </source>
</evidence>
<protein>
    <recommendedName>
        <fullName evidence="1">glutathione gamma-glutamylcysteinyltransferase</fullName>
        <ecNumber evidence="1">2.3.2.15</ecNumber>
    </recommendedName>
</protein>
<evidence type="ECO:0000256" key="3">
    <source>
        <dbReference type="ARBA" id="ARBA00022679"/>
    </source>
</evidence>
<evidence type="ECO:0000256" key="1">
    <source>
        <dbReference type="ARBA" id="ARBA00012468"/>
    </source>
</evidence>